<accession>A0ABU2ZKD5</accession>
<feature type="transmembrane region" description="Helical" evidence="1">
    <location>
        <begin position="93"/>
        <end position="112"/>
    </location>
</feature>
<feature type="transmembrane region" description="Helical" evidence="1">
    <location>
        <begin position="342"/>
        <end position="366"/>
    </location>
</feature>
<comment type="caution">
    <text evidence="2">The sequence shown here is derived from an EMBL/GenBank/DDBJ whole genome shotgun (WGS) entry which is preliminary data.</text>
</comment>
<name>A0ABU2ZKD5_9SPHN</name>
<keyword evidence="1" id="KW-0472">Membrane</keyword>
<evidence type="ECO:0000313" key="3">
    <source>
        <dbReference type="Proteomes" id="UP001259803"/>
    </source>
</evidence>
<gene>
    <name evidence="2" type="ORF">RM533_12945</name>
</gene>
<dbReference type="Proteomes" id="UP001259803">
    <property type="component" value="Unassembled WGS sequence"/>
</dbReference>
<evidence type="ECO:0000256" key="1">
    <source>
        <dbReference type="SAM" id="Phobius"/>
    </source>
</evidence>
<keyword evidence="1" id="KW-0812">Transmembrane</keyword>
<feature type="transmembrane region" description="Helical" evidence="1">
    <location>
        <begin position="205"/>
        <end position="231"/>
    </location>
</feature>
<feature type="transmembrane region" description="Helical" evidence="1">
    <location>
        <begin position="12"/>
        <end position="29"/>
    </location>
</feature>
<keyword evidence="1" id="KW-1133">Transmembrane helix</keyword>
<keyword evidence="3" id="KW-1185">Reference proteome</keyword>
<feature type="transmembrane region" description="Helical" evidence="1">
    <location>
        <begin position="132"/>
        <end position="156"/>
    </location>
</feature>
<proteinExistence type="predicted"/>
<protein>
    <recommendedName>
        <fullName evidence="4">DUF4153 domain-containing protein</fullName>
    </recommendedName>
</protein>
<organism evidence="2 3">
    <name type="scientific">Croceicoccus esteveae</name>
    <dbReference type="NCBI Taxonomy" id="3075597"/>
    <lineage>
        <taxon>Bacteria</taxon>
        <taxon>Pseudomonadati</taxon>
        <taxon>Pseudomonadota</taxon>
        <taxon>Alphaproteobacteria</taxon>
        <taxon>Sphingomonadales</taxon>
        <taxon>Erythrobacteraceae</taxon>
        <taxon>Croceicoccus</taxon>
    </lineage>
</organism>
<feature type="transmembrane region" description="Helical" evidence="1">
    <location>
        <begin position="41"/>
        <end position="58"/>
    </location>
</feature>
<reference evidence="2 3" key="1">
    <citation type="submission" date="2023-09" db="EMBL/GenBank/DDBJ databases">
        <authorList>
            <person name="Rey-Velasco X."/>
        </authorList>
    </citation>
    <scope>NUCLEOTIDE SEQUENCE [LARGE SCALE GENOMIC DNA]</scope>
    <source>
        <strain evidence="2 3">F390</strain>
    </source>
</reference>
<evidence type="ECO:0000313" key="2">
    <source>
        <dbReference type="EMBL" id="MDT0577074.1"/>
    </source>
</evidence>
<feature type="transmembrane region" description="Helical" evidence="1">
    <location>
        <begin position="243"/>
        <end position="263"/>
    </location>
</feature>
<feature type="transmembrane region" description="Helical" evidence="1">
    <location>
        <begin position="65"/>
        <end position="87"/>
    </location>
</feature>
<evidence type="ECO:0008006" key="4">
    <source>
        <dbReference type="Google" id="ProtNLM"/>
    </source>
</evidence>
<feature type="transmembrane region" description="Helical" evidence="1">
    <location>
        <begin position="312"/>
        <end position="330"/>
    </location>
</feature>
<feature type="transmembrane region" description="Helical" evidence="1">
    <location>
        <begin position="275"/>
        <end position="300"/>
    </location>
</feature>
<dbReference type="EMBL" id="JAVRHS010000016">
    <property type="protein sequence ID" value="MDT0577074.1"/>
    <property type="molecule type" value="Genomic_DNA"/>
</dbReference>
<sequence>MDQGRGEWPMRAWLLTFIGILAGALFGLITQDSGPEALSDTVLGTFVVAAFIALALSLERLRWTWAVAASLAIGAVLALVTWNSAYLVDSDLAYGWTPVSAVVAALVILPLFQTIRDEGALRLPPRRVHAHVWADFVIGAVGVLFVGIVLLLAVLIDQFLQLVGIGVIGELWETDWFGYALAGGAFGAVAARLRDRANLLATLLTVKFAVLAVLAPILAVAIGVFLVALPFGGLARFWTSTGSSTAILLACALLGIWLMNAVIGSERSFGWGARALRAAALVLALAILPLAMIGAAGLWVRVDALGLTPVRLWGAITIMVVLAWGAAYLWSVLRARRLDEDALFLANVRLAVAVAVLALLLAVPIVDFGAISTRSQMARLQAGTVSVADFDWRALADDFGPAGRQALARTARQGTPDERAAARYALSPATVVPPPQAAHMRMMTVLPAGANVPPALLQHIRNGWTCTDGPCTLAILAQDIAVLRSLTSDGMNVQTDVLVRDADDGWVAEGGGLITRLAQEAMTPGAREDAVAYQGQVEVRSVRRRQVFIAGEPIGQPFE</sequence>
<feature type="transmembrane region" description="Helical" evidence="1">
    <location>
        <begin position="176"/>
        <end position="193"/>
    </location>
</feature>
<dbReference type="RefSeq" id="WP_311341648.1">
    <property type="nucleotide sequence ID" value="NZ_JAVRHS010000016.1"/>
</dbReference>